<dbReference type="Pfam" id="PF14497">
    <property type="entry name" value="GST_C_3"/>
    <property type="match status" value="1"/>
</dbReference>
<dbReference type="AlphaFoldDB" id="A0A5B7FV07"/>
<evidence type="ECO:0000313" key="2">
    <source>
        <dbReference type="EMBL" id="MPC49175.1"/>
    </source>
</evidence>
<dbReference type="EMBL" id="VSRR010008714">
    <property type="protein sequence ID" value="MPC49175.1"/>
    <property type="molecule type" value="Genomic_DNA"/>
</dbReference>
<dbReference type="PROSITE" id="PS50405">
    <property type="entry name" value="GST_CTER"/>
    <property type="match status" value="1"/>
</dbReference>
<dbReference type="OrthoDB" id="414243at2759"/>
<feature type="domain" description="GST C-terminal" evidence="1">
    <location>
        <begin position="1"/>
        <end position="108"/>
    </location>
</feature>
<dbReference type="InterPro" id="IPR036282">
    <property type="entry name" value="Glutathione-S-Trfase_C_sf"/>
</dbReference>
<keyword evidence="3" id="KW-1185">Reference proteome</keyword>
<accession>A0A5B7FV07</accession>
<dbReference type="InterPro" id="IPR004046">
    <property type="entry name" value="GST_C"/>
</dbReference>
<dbReference type="GO" id="GO:0016740">
    <property type="term" value="F:transferase activity"/>
    <property type="evidence" value="ECO:0007669"/>
    <property type="project" value="UniProtKB-KW"/>
</dbReference>
<reference evidence="2 3" key="1">
    <citation type="submission" date="2019-05" db="EMBL/GenBank/DDBJ databases">
        <title>Another draft genome of Portunus trituberculatus and its Hox gene families provides insights of decapod evolution.</title>
        <authorList>
            <person name="Jeong J.-H."/>
            <person name="Song I."/>
            <person name="Kim S."/>
            <person name="Choi T."/>
            <person name="Kim D."/>
            <person name="Ryu S."/>
            <person name="Kim W."/>
        </authorList>
    </citation>
    <scope>NUCLEOTIDE SEQUENCE [LARGE SCALE GENOMIC DNA]</scope>
    <source>
        <tissue evidence="2">Muscle</tissue>
    </source>
</reference>
<proteinExistence type="predicted"/>
<evidence type="ECO:0000313" key="3">
    <source>
        <dbReference type="Proteomes" id="UP000324222"/>
    </source>
</evidence>
<dbReference type="SUPFAM" id="SSF47616">
    <property type="entry name" value="GST C-terminal domain-like"/>
    <property type="match status" value="1"/>
</dbReference>
<keyword evidence="2" id="KW-0808">Transferase</keyword>
<name>A0A5B7FV07_PORTR</name>
<dbReference type="Proteomes" id="UP000324222">
    <property type="component" value="Unassembled WGS sequence"/>
</dbReference>
<comment type="caution">
    <text evidence="2">The sequence shown here is derived from an EMBL/GenBank/DDBJ whole genome shotgun (WGS) entry which is preliminary data.</text>
</comment>
<dbReference type="Gene3D" id="1.20.1050.130">
    <property type="match status" value="1"/>
</dbReference>
<gene>
    <name evidence="2" type="primary">GST1</name>
    <name evidence="2" type="ORF">E2C01_042970</name>
</gene>
<protein>
    <submittedName>
        <fullName evidence="2">Glutathione S-transferase</fullName>
    </submittedName>
</protein>
<dbReference type="InterPro" id="IPR010987">
    <property type="entry name" value="Glutathione-S-Trfase_C-like"/>
</dbReference>
<sequence length="114" mass="13159">MEGHQMTEAGERIKNDEEQKEFFMGRVRERAAVVVKNLENLVTDEAGWLLSPKMTWVDVFTAAYLDQYVDMIDGLLEEAPKLQEILGRVRSLPAIQEWIEARPPLHEFETNEGL</sequence>
<organism evidence="2 3">
    <name type="scientific">Portunus trituberculatus</name>
    <name type="common">Swimming crab</name>
    <name type="synonym">Neptunus trituberculatus</name>
    <dbReference type="NCBI Taxonomy" id="210409"/>
    <lineage>
        <taxon>Eukaryota</taxon>
        <taxon>Metazoa</taxon>
        <taxon>Ecdysozoa</taxon>
        <taxon>Arthropoda</taxon>
        <taxon>Crustacea</taxon>
        <taxon>Multicrustacea</taxon>
        <taxon>Malacostraca</taxon>
        <taxon>Eumalacostraca</taxon>
        <taxon>Eucarida</taxon>
        <taxon>Decapoda</taxon>
        <taxon>Pleocyemata</taxon>
        <taxon>Brachyura</taxon>
        <taxon>Eubrachyura</taxon>
        <taxon>Portunoidea</taxon>
        <taxon>Portunidae</taxon>
        <taxon>Portuninae</taxon>
        <taxon>Portunus</taxon>
    </lineage>
</organism>
<evidence type="ECO:0000259" key="1">
    <source>
        <dbReference type="PROSITE" id="PS50405"/>
    </source>
</evidence>